<comment type="caution">
    <text evidence="1">The sequence shown here is derived from an EMBL/GenBank/DDBJ whole genome shotgun (WGS) entry which is preliminary data.</text>
</comment>
<dbReference type="EMBL" id="CAJVQB010002533">
    <property type="protein sequence ID" value="CAG8578418.1"/>
    <property type="molecule type" value="Genomic_DNA"/>
</dbReference>
<accession>A0ABN7UEQ2</accession>
<reference evidence="1 2" key="1">
    <citation type="submission" date="2021-06" db="EMBL/GenBank/DDBJ databases">
        <authorList>
            <person name="Kallberg Y."/>
            <person name="Tangrot J."/>
            <person name="Rosling A."/>
        </authorList>
    </citation>
    <scope>NUCLEOTIDE SEQUENCE [LARGE SCALE GENOMIC DNA]</scope>
    <source>
        <strain evidence="1 2">120-4 pot B 10/14</strain>
    </source>
</reference>
<name>A0ABN7UEQ2_GIGMA</name>
<evidence type="ECO:0000313" key="2">
    <source>
        <dbReference type="Proteomes" id="UP000789901"/>
    </source>
</evidence>
<proteinExistence type="predicted"/>
<organism evidence="1 2">
    <name type="scientific">Gigaspora margarita</name>
    <dbReference type="NCBI Taxonomy" id="4874"/>
    <lineage>
        <taxon>Eukaryota</taxon>
        <taxon>Fungi</taxon>
        <taxon>Fungi incertae sedis</taxon>
        <taxon>Mucoromycota</taxon>
        <taxon>Glomeromycotina</taxon>
        <taxon>Glomeromycetes</taxon>
        <taxon>Diversisporales</taxon>
        <taxon>Gigasporaceae</taxon>
        <taxon>Gigaspora</taxon>
    </lineage>
</organism>
<evidence type="ECO:0000313" key="1">
    <source>
        <dbReference type="EMBL" id="CAG8578418.1"/>
    </source>
</evidence>
<dbReference type="Proteomes" id="UP000789901">
    <property type="component" value="Unassembled WGS sequence"/>
</dbReference>
<gene>
    <name evidence="1" type="ORF">GMARGA_LOCUS5828</name>
</gene>
<protein>
    <submittedName>
        <fullName evidence="1">23021_t:CDS:1</fullName>
    </submittedName>
</protein>
<sequence>MNRSKILKNLPTDCLVEVLRHLKYDITSLYSCILVNRLWCKFSIPLLWCSPFEFTRHNNKAEFIIQTYVSCFSEEEKNQFYDKVFLIPDFQEVAPVFNYPSYLHNLDIPTFETAVRNWFHGIWKNYAPESSKFSLSSFSICKRIIGHMLFKRSIGFRALKMSRDEQDHTFYFDMLTNSGIQLRLSQLQRFELCYNVTRNNDAKLIVEGIIKLFSTLSRYVHKLNHISFIFGTESPILQLNVAKAFADLIKSQNKLKSLELYKFWDQSTANEIYSALNSQSNSLECLKILGAKDFIQMLPFLESCCKLETLYITPSIINSETITWREIPLKNLYFHHYTEPKMITSTMSPILRMSTKTLTSLTLQRVNLEHLKIIEKYCQLLKSLTLSISCSQLSRFCKIISLMELESLTLKKVLDDLTFDITSVQDLALSIPKSLLFFGIGFKMSPQTLALFLRKCRAKLIGLDLYYYFNMIDDSYLEVFIQHAEYNHCFERLNFEEAPSTHLKSVLDRPSKLLEHAKRHNFLKSYVALNGLQLQLQLEEEDVIGDCTGVI</sequence>
<keyword evidence="2" id="KW-1185">Reference proteome</keyword>